<gene>
    <name evidence="3" type="ORF">LZC94_36445</name>
</gene>
<accession>A0ABZ2LRD8</accession>
<dbReference type="Proteomes" id="UP001370348">
    <property type="component" value="Chromosome"/>
</dbReference>
<organism evidence="3 4">
    <name type="scientific">Pendulispora albinea</name>
    <dbReference type="NCBI Taxonomy" id="2741071"/>
    <lineage>
        <taxon>Bacteria</taxon>
        <taxon>Pseudomonadati</taxon>
        <taxon>Myxococcota</taxon>
        <taxon>Myxococcia</taxon>
        <taxon>Myxococcales</taxon>
        <taxon>Sorangiineae</taxon>
        <taxon>Pendulisporaceae</taxon>
        <taxon>Pendulispora</taxon>
    </lineage>
</organism>
<keyword evidence="1" id="KW-1133">Transmembrane helix</keyword>
<dbReference type="Pfam" id="PF01757">
    <property type="entry name" value="Acyl_transf_3"/>
    <property type="match status" value="1"/>
</dbReference>
<name>A0ABZ2LRD8_9BACT</name>
<feature type="transmembrane region" description="Helical" evidence="1">
    <location>
        <begin position="235"/>
        <end position="258"/>
    </location>
</feature>
<dbReference type="RefSeq" id="WP_394822944.1">
    <property type="nucleotide sequence ID" value="NZ_CP089984.1"/>
</dbReference>
<keyword evidence="1" id="KW-0472">Membrane</keyword>
<feature type="transmembrane region" description="Helical" evidence="1">
    <location>
        <begin position="209"/>
        <end position="228"/>
    </location>
</feature>
<feature type="transmembrane region" description="Helical" evidence="1">
    <location>
        <begin position="51"/>
        <end position="71"/>
    </location>
</feature>
<keyword evidence="4" id="KW-1185">Reference proteome</keyword>
<evidence type="ECO:0000256" key="1">
    <source>
        <dbReference type="SAM" id="Phobius"/>
    </source>
</evidence>
<feature type="transmembrane region" description="Helical" evidence="1">
    <location>
        <begin position="152"/>
        <end position="171"/>
    </location>
</feature>
<feature type="transmembrane region" description="Helical" evidence="1">
    <location>
        <begin position="91"/>
        <end position="112"/>
    </location>
</feature>
<keyword evidence="1" id="KW-0812">Transmembrane</keyword>
<feature type="transmembrane region" description="Helical" evidence="1">
    <location>
        <begin position="178"/>
        <end position="197"/>
    </location>
</feature>
<feature type="transmembrane region" description="Helical" evidence="1">
    <location>
        <begin position="12"/>
        <end position="30"/>
    </location>
</feature>
<protein>
    <submittedName>
        <fullName evidence="3">Acyltransferase family protein</fullName>
    </submittedName>
</protein>
<reference evidence="3 4" key="1">
    <citation type="submission" date="2021-12" db="EMBL/GenBank/DDBJ databases">
        <title>Discovery of the Pendulisporaceae a myxobacterial family with distinct sporulation behavior and unique specialized metabolism.</title>
        <authorList>
            <person name="Garcia R."/>
            <person name="Popoff A."/>
            <person name="Bader C.D."/>
            <person name="Loehr J."/>
            <person name="Walesch S."/>
            <person name="Walt C."/>
            <person name="Boldt J."/>
            <person name="Bunk B."/>
            <person name="Haeckl F.J.F.P.J."/>
            <person name="Gunesch A.P."/>
            <person name="Birkelbach J."/>
            <person name="Nuebel U."/>
            <person name="Pietschmann T."/>
            <person name="Bach T."/>
            <person name="Mueller R."/>
        </authorList>
    </citation>
    <scope>NUCLEOTIDE SEQUENCE [LARGE SCALE GENOMIC DNA]</scope>
    <source>
        <strain evidence="3 4">MSr11954</strain>
    </source>
</reference>
<evidence type="ECO:0000313" key="4">
    <source>
        <dbReference type="Proteomes" id="UP001370348"/>
    </source>
</evidence>
<dbReference type="EMBL" id="CP089984">
    <property type="protein sequence ID" value="WXB13322.1"/>
    <property type="molecule type" value="Genomic_DNA"/>
</dbReference>
<dbReference type="PANTHER" id="PTHR23028">
    <property type="entry name" value="ACETYLTRANSFERASE"/>
    <property type="match status" value="1"/>
</dbReference>
<dbReference type="PANTHER" id="PTHR23028:SF53">
    <property type="entry name" value="ACYL_TRANSF_3 DOMAIN-CONTAINING PROTEIN"/>
    <property type="match status" value="1"/>
</dbReference>
<evidence type="ECO:0000313" key="3">
    <source>
        <dbReference type="EMBL" id="WXB13322.1"/>
    </source>
</evidence>
<feature type="domain" description="Acyltransferase 3" evidence="2">
    <location>
        <begin position="4"/>
        <end position="267"/>
    </location>
</feature>
<evidence type="ECO:0000259" key="2">
    <source>
        <dbReference type="Pfam" id="PF01757"/>
    </source>
</evidence>
<keyword evidence="3" id="KW-0808">Transferase</keyword>
<dbReference type="GO" id="GO:0016746">
    <property type="term" value="F:acyltransferase activity"/>
    <property type="evidence" value="ECO:0007669"/>
    <property type="project" value="UniProtKB-KW"/>
</dbReference>
<dbReference type="InterPro" id="IPR002656">
    <property type="entry name" value="Acyl_transf_3_dom"/>
</dbReference>
<keyword evidence="3" id="KW-0012">Acyltransferase</keyword>
<dbReference type="InterPro" id="IPR050879">
    <property type="entry name" value="Acyltransferase_3"/>
</dbReference>
<proteinExistence type="predicted"/>
<sequence length="349" mass="38574">MRNPGIDLLRGLSILLVVLHHLGLPMRIPLKRSLLAEIVPARLLAAVNYNGYEAVFVFFVLSGFLITTTSLERWARLDHIDLRTFYVRRGARILPCLLLLVSVLALLHLAGFSDYVIHREGQSLPHAILSAFGLYLNWYEGTTGYLPGNWDVLWSLSIEEAFYIGFPLVCLTVRRERVLAGMLALLAASMPFSLAAIVDNEIWKEKAYLPGMSAIATGVLAALFAARYRPRHSGIALALGALGALGMATVFLAMPWLWPLLHDAVLLLLPYRPRASSSPCIGGKRRGTRFSYPVRAGCVRWGVSVMKFISVICSSFSLPSEHSEPPAQIPATGFSGTRPWSLWRGYSAR</sequence>